<dbReference type="HOGENOM" id="CLU_665190_0_0_3"/>
<proteinExistence type="predicted"/>
<dbReference type="Proteomes" id="UP000002384">
    <property type="component" value="Plasmid pP742402"/>
</dbReference>
<accession>B7KMF4</accession>
<sequence>MDEKHSYAVKSLFTGNSFNTRLIEVEIARQEKIKNQLIFGGLISTAWIVIGVLGFRILGSIFLFFVGSGIFHLFTSLVSGGIIYGLIRGINWAKNRINFFVKKHNNLLFFLRKDAIECFVKIIFPNAEQIIFEPQISSQNQMQPMLVNLFYNEFYKYTEKNTLSFTINKQPFQMADVEPVYALNSKKESIELDKFIDRYNRKIVCYFKSIVYQIEYEKENLNSDFLTVIIPKKAAPSPTKKIIDIEDRRAITVSKDYPRFELLSRDKRRPERFIQRGFEEYSVENMEMEDNFYVFTNNENASRKLLSYRFMEKIVKITSSKKEEISQPKVVQLLLSNQETTPTFWMQFTNITRQNNKPLQKLTVVTANKNLIFFDLTGEKSCNLDNFLLNFQKLENILNSIITELNVVPTTLN</sequence>
<evidence type="ECO:0000313" key="3">
    <source>
        <dbReference type="Proteomes" id="UP000002384"/>
    </source>
</evidence>
<feature type="transmembrane region" description="Helical" evidence="1">
    <location>
        <begin position="37"/>
        <end position="55"/>
    </location>
</feature>
<keyword evidence="1" id="KW-1133">Transmembrane helix</keyword>
<evidence type="ECO:0000256" key="1">
    <source>
        <dbReference type="SAM" id="Phobius"/>
    </source>
</evidence>
<dbReference type="KEGG" id="cyc:PCC7424_5398"/>
<keyword evidence="1" id="KW-0812">Transmembrane</keyword>
<dbReference type="InterPro" id="IPR021484">
    <property type="entry name" value="DUF3137"/>
</dbReference>
<feature type="transmembrane region" description="Helical" evidence="1">
    <location>
        <begin position="61"/>
        <end position="87"/>
    </location>
</feature>
<name>B7KMF4_GLOC7</name>
<keyword evidence="3" id="KW-1185">Reference proteome</keyword>
<reference evidence="3" key="1">
    <citation type="journal article" date="2011" name="MBio">
        <title>Novel metabolic attributes of the genus Cyanothece, comprising a group of unicellular nitrogen-fixing Cyanobacteria.</title>
        <authorList>
            <person name="Bandyopadhyay A."/>
            <person name="Elvitigala T."/>
            <person name="Welsh E."/>
            <person name="Stockel J."/>
            <person name="Liberton M."/>
            <person name="Min H."/>
            <person name="Sherman L.A."/>
            <person name="Pakrasi H.B."/>
        </authorList>
    </citation>
    <scope>NUCLEOTIDE SEQUENCE [LARGE SCALE GENOMIC DNA]</scope>
    <source>
        <strain evidence="3">PCC 7424</strain>
        <plasmid evidence="3">pP742402</plasmid>
    </source>
</reference>
<geneLocation type="plasmid" evidence="2 3">
    <name>pP742402</name>
</geneLocation>
<evidence type="ECO:0000313" key="2">
    <source>
        <dbReference type="EMBL" id="ACK73976.1"/>
    </source>
</evidence>
<dbReference type="AlphaFoldDB" id="B7KMF4"/>
<dbReference type="RefSeq" id="WP_012599483.1">
    <property type="nucleotide sequence ID" value="NC_011737.1"/>
</dbReference>
<keyword evidence="1" id="KW-0472">Membrane</keyword>
<dbReference type="OrthoDB" id="9817427at2"/>
<gene>
    <name evidence="2" type="ordered locus">PCC7424_5398</name>
</gene>
<dbReference type="EMBL" id="CP001293">
    <property type="protein sequence ID" value="ACK73976.1"/>
    <property type="molecule type" value="Genomic_DNA"/>
</dbReference>
<organism evidence="2 3">
    <name type="scientific">Gloeothece citriformis (strain PCC 7424)</name>
    <name type="common">Cyanothece sp. (strain PCC 7424)</name>
    <dbReference type="NCBI Taxonomy" id="65393"/>
    <lineage>
        <taxon>Bacteria</taxon>
        <taxon>Bacillati</taxon>
        <taxon>Cyanobacteriota</taxon>
        <taxon>Cyanophyceae</taxon>
        <taxon>Oscillatoriophycideae</taxon>
        <taxon>Chroococcales</taxon>
        <taxon>Aphanothecaceae</taxon>
        <taxon>Gloeothece</taxon>
        <taxon>Gloeothece citriformis</taxon>
    </lineage>
</organism>
<keyword evidence="2" id="KW-0614">Plasmid</keyword>
<protein>
    <submittedName>
        <fullName evidence="2">Uncharacterized protein</fullName>
    </submittedName>
</protein>
<dbReference type="Pfam" id="PF11335">
    <property type="entry name" value="DUF3137"/>
    <property type="match status" value="1"/>
</dbReference>